<dbReference type="InterPro" id="IPR055944">
    <property type="entry name" value="DUF7522"/>
</dbReference>
<dbReference type="Pfam" id="PF24366">
    <property type="entry name" value="DUF7522"/>
    <property type="match status" value="1"/>
</dbReference>
<dbReference type="GeneID" id="56027740"/>
<dbReference type="KEGG" id="halg:HUG10_02865"/>
<evidence type="ECO:0000313" key="1">
    <source>
        <dbReference type="EMBL" id="QLG26545.1"/>
    </source>
</evidence>
<accession>A0A7D5GAL3</accession>
<name>A0A7D5GAL3_9EURY</name>
<organism evidence="1 2">
    <name type="scientific">Halorarum halophilum</name>
    <dbReference type="NCBI Taxonomy" id="2743090"/>
    <lineage>
        <taxon>Archaea</taxon>
        <taxon>Methanobacteriati</taxon>
        <taxon>Methanobacteriota</taxon>
        <taxon>Stenosarchaea group</taxon>
        <taxon>Halobacteria</taxon>
        <taxon>Halobacteriales</taxon>
        <taxon>Haloferacaceae</taxon>
        <taxon>Halorarum</taxon>
    </lineage>
</organism>
<dbReference type="OrthoDB" id="199238at2157"/>
<reference evidence="1 2" key="1">
    <citation type="submission" date="2020-07" db="EMBL/GenBank/DDBJ databases">
        <title>Gai3-2, isolated from salt lake.</title>
        <authorList>
            <person name="Cui H."/>
            <person name="Shi X."/>
        </authorList>
    </citation>
    <scope>NUCLEOTIDE SEQUENCE [LARGE SCALE GENOMIC DNA]</scope>
    <source>
        <strain evidence="1 2">Gai3-2</strain>
    </source>
</reference>
<dbReference type="Proteomes" id="UP000509750">
    <property type="component" value="Chromosome"/>
</dbReference>
<evidence type="ECO:0000313" key="2">
    <source>
        <dbReference type="Proteomes" id="UP000509750"/>
    </source>
</evidence>
<dbReference type="EMBL" id="CP058529">
    <property type="protein sequence ID" value="QLG26545.1"/>
    <property type="molecule type" value="Genomic_DNA"/>
</dbReference>
<dbReference type="RefSeq" id="WP_179168120.1">
    <property type="nucleotide sequence ID" value="NZ_CP058529.1"/>
</dbReference>
<gene>
    <name evidence="1" type="ORF">HUG10_02865</name>
</gene>
<protein>
    <submittedName>
        <fullName evidence="1">Uncharacterized protein</fullName>
    </submittedName>
</protein>
<proteinExistence type="predicted"/>
<keyword evidence="2" id="KW-1185">Reference proteome</keyword>
<sequence>MASSDSKLVEYCKERTGENLRTVARYNTTSETLTVECVRDDLRSQYTDEQYEMLVEKLYDTHESVVEIGDKGAPIGDCVSSVHYFENGFVIQLVLDEDDGYIITFDSVVGSSLASFIEECLTHAGVPSELAQ</sequence>
<dbReference type="AlphaFoldDB" id="A0A7D5GAL3"/>